<sequence length="292" mass="32233">MAILGASGSGKSALALKLAQDLDAEIFSLDSLSIYKDFDIAAAKPSIQDLQRVKHYAINVLEIHQPNNAPVFMQELQKALALTQKSVLLLVGGSGFYLKAILEGLSPMPPISKAVRAQVAHLCDPYAFLTQVDPAYAHKIHPKDTYRIQKGLEIFLATHTPPSAYFKAHPRIPFALPIKLYALTLPKEVLHAQIAQRTQSMLDRGIVAEVEHLARAYGTHHQPFKAIGPKECLAHLEGKLSLEALKEAIHTHTCQLAKRQTTFNKTQFQNITSLQTDALYRALLEYAKGNTS</sequence>
<evidence type="ECO:0000256" key="7">
    <source>
        <dbReference type="ARBA" id="ARBA00022741"/>
    </source>
</evidence>
<evidence type="ECO:0000256" key="12">
    <source>
        <dbReference type="RuleBase" id="RU003783"/>
    </source>
</evidence>
<keyword evidence="8 11" id="KW-0067">ATP-binding</keyword>
<evidence type="ECO:0000256" key="6">
    <source>
        <dbReference type="ARBA" id="ARBA00022694"/>
    </source>
</evidence>
<organism evidence="15 16">
    <name type="scientific">Helicobacter baculiformis</name>
    <dbReference type="NCBI Taxonomy" id="427351"/>
    <lineage>
        <taxon>Bacteria</taxon>
        <taxon>Pseudomonadati</taxon>
        <taxon>Campylobacterota</taxon>
        <taxon>Epsilonproteobacteria</taxon>
        <taxon>Campylobacterales</taxon>
        <taxon>Helicobacteraceae</taxon>
        <taxon>Helicobacter</taxon>
    </lineage>
</organism>
<comment type="cofactor">
    <cofactor evidence="1 11">
        <name>Mg(2+)</name>
        <dbReference type="ChEBI" id="CHEBI:18420"/>
    </cofactor>
</comment>
<accession>A0ABV7ZL93</accession>
<name>A0ABV7ZL93_9HELI</name>
<feature type="site" description="Interaction with substrate tRNA" evidence="11">
    <location>
        <position position="94"/>
    </location>
</feature>
<evidence type="ECO:0000256" key="3">
    <source>
        <dbReference type="ARBA" id="ARBA00005842"/>
    </source>
</evidence>
<comment type="subunit">
    <text evidence="4 11">Monomer.</text>
</comment>
<dbReference type="SUPFAM" id="SSF52540">
    <property type="entry name" value="P-loop containing nucleoside triphosphate hydrolases"/>
    <property type="match status" value="2"/>
</dbReference>
<dbReference type="NCBIfam" id="TIGR00174">
    <property type="entry name" value="miaA"/>
    <property type="match status" value="1"/>
</dbReference>
<dbReference type="InterPro" id="IPR039657">
    <property type="entry name" value="Dimethylallyltransferase"/>
</dbReference>
<protein>
    <recommendedName>
        <fullName evidence="11">tRNA dimethylallyltransferase</fullName>
        <ecNumber evidence="11">2.5.1.75</ecNumber>
    </recommendedName>
    <alternativeName>
        <fullName evidence="11">Dimethylallyl diphosphate:tRNA dimethylallyltransferase</fullName>
        <shortName evidence="11">DMAPP:tRNA dimethylallyltransferase</shortName>
        <shortName evidence="11">DMATase</shortName>
    </alternativeName>
    <alternativeName>
        <fullName evidence="11">Isopentenyl-diphosphate:tRNA isopentenyltransferase</fullName>
        <shortName evidence="11">IPP transferase</shortName>
        <shortName evidence="11">IPPT</shortName>
        <shortName evidence="11">IPTase</shortName>
    </alternativeName>
</protein>
<evidence type="ECO:0000313" key="16">
    <source>
        <dbReference type="Proteomes" id="UP001595783"/>
    </source>
</evidence>
<dbReference type="RefSeq" id="WP_233709042.1">
    <property type="nucleotide sequence ID" value="NZ_FZMF01000033.1"/>
</dbReference>
<keyword evidence="6 11" id="KW-0819">tRNA processing</keyword>
<dbReference type="HAMAP" id="MF_00185">
    <property type="entry name" value="IPP_trans"/>
    <property type="match status" value="1"/>
</dbReference>
<dbReference type="GO" id="GO:0052381">
    <property type="term" value="F:tRNA dimethylallyltransferase activity"/>
    <property type="evidence" value="ECO:0007669"/>
    <property type="project" value="UniProtKB-EC"/>
</dbReference>
<evidence type="ECO:0000256" key="2">
    <source>
        <dbReference type="ARBA" id="ARBA00003213"/>
    </source>
</evidence>
<dbReference type="Proteomes" id="UP001595783">
    <property type="component" value="Unassembled WGS sequence"/>
</dbReference>
<evidence type="ECO:0000256" key="4">
    <source>
        <dbReference type="ARBA" id="ARBA00011245"/>
    </source>
</evidence>
<dbReference type="Pfam" id="PF01715">
    <property type="entry name" value="IPPT"/>
    <property type="match status" value="1"/>
</dbReference>
<comment type="function">
    <text evidence="2 11 13">Catalyzes the transfer of a dimethylallyl group onto the adenine at position 37 in tRNAs that read codons beginning with uridine, leading to the formation of N6-(dimethylallyl)adenosine (i(6)A).</text>
</comment>
<comment type="catalytic activity">
    <reaction evidence="10 11 12">
        <text>adenosine(37) in tRNA + dimethylallyl diphosphate = N(6)-dimethylallyladenosine(37) in tRNA + diphosphate</text>
        <dbReference type="Rhea" id="RHEA:26482"/>
        <dbReference type="Rhea" id="RHEA-COMP:10162"/>
        <dbReference type="Rhea" id="RHEA-COMP:10375"/>
        <dbReference type="ChEBI" id="CHEBI:33019"/>
        <dbReference type="ChEBI" id="CHEBI:57623"/>
        <dbReference type="ChEBI" id="CHEBI:74411"/>
        <dbReference type="ChEBI" id="CHEBI:74415"/>
        <dbReference type="EC" id="2.5.1.75"/>
    </reaction>
</comment>
<evidence type="ECO:0000256" key="1">
    <source>
        <dbReference type="ARBA" id="ARBA00001946"/>
    </source>
</evidence>
<comment type="caution">
    <text evidence="15">The sequence shown here is derived from an EMBL/GenBank/DDBJ whole genome shotgun (WGS) entry which is preliminary data.</text>
</comment>
<dbReference type="Gene3D" id="3.40.50.300">
    <property type="entry name" value="P-loop containing nucleotide triphosphate hydrolases"/>
    <property type="match status" value="1"/>
</dbReference>
<reference evidence="16" key="1">
    <citation type="journal article" date="2019" name="Int. J. Syst. Evol. Microbiol.">
        <title>The Global Catalogue of Microorganisms (GCM) 10K type strain sequencing project: providing services to taxonomists for standard genome sequencing and annotation.</title>
        <authorList>
            <consortium name="The Broad Institute Genomics Platform"/>
            <consortium name="The Broad Institute Genome Sequencing Center for Infectious Disease"/>
            <person name="Wu L."/>
            <person name="Ma J."/>
        </authorList>
    </citation>
    <scope>NUCLEOTIDE SEQUENCE [LARGE SCALE GENOMIC DNA]</scope>
    <source>
        <strain evidence="16">CCUG 53816</strain>
    </source>
</reference>
<evidence type="ECO:0000256" key="13">
    <source>
        <dbReference type="RuleBase" id="RU003784"/>
    </source>
</evidence>
<comment type="similarity">
    <text evidence="3 11 14">Belongs to the IPP transferase family.</text>
</comment>
<evidence type="ECO:0000256" key="14">
    <source>
        <dbReference type="RuleBase" id="RU003785"/>
    </source>
</evidence>
<keyword evidence="16" id="KW-1185">Reference proteome</keyword>
<keyword evidence="9 11" id="KW-0460">Magnesium</keyword>
<evidence type="ECO:0000313" key="15">
    <source>
        <dbReference type="EMBL" id="MFC3848032.1"/>
    </source>
</evidence>
<evidence type="ECO:0000256" key="8">
    <source>
        <dbReference type="ARBA" id="ARBA00022840"/>
    </source>
</evidence>
<dbReference type="Gene3D" id="1.10.20.140">
    <property type="match status" value="1"/>
</dbReference>
<dbReference type="PANTHER" id="PTHR11088:SF60">
    <property type="entry name" value="TRNA DIMETHYLALLYLTRANSFERASE"/>
    <property type="match status" value="1"/>
</dbReference>
<evidence type="ECO:0000256" key="11">
    <source>
        <dbReference type="HAMAP-Rule" id="MF_00185"/>
    </source>
</evidence>
<evidence type="ECO:0000256" key="5">
    <source>
        <dbReference type="ARBA" id="ARBA00022679"/>
    </source>
</evidence>
<evidence type="ECO:0000256" key="10">
    <source>
        <dbReference type="ARBA" id="ARBA00049563"/>
    </source>
</evidence>
<feature type="binding site" evidence="11">
    <location>
        <begin position="7"/>
        <end position="12"/>
    </location>
    <ligand>
        <name>substrate</name>
    </ligand>
</feature>
<feature type="site" description="Interaction with substrate tRNA" evidence="11">
    <location>
        <position position="116"/>
    </location>
</feature>
<comment type="caution">
    <text evidence="11">Lacks conserved residue(s) required for the propagation of feature annotation.</text>
</comment>
<dbReference type="EMBL" id="JBHRZO010000037">
    <property type="protein sequence ID" value="MFC3848032.1"/>
    <property type="molecule type" value="Genomic_DNA"/>
</dbReference>
<keyword evidence="5 11" id="KW-0808">Transferase</keyword>
<proteinExistence type="inferred from homology"/>
<feature type="binding site" evidence="11">
    <location>
        <begin position="5"/>
        <end position="12"/>
    </location>
    <ligand>
        <name>ATP</name>
        <dbReference type="ChEBI" id="CHEBI:30616"/>
    </ligand>
</feature>
<keyword evidence="7 11" id="KW-0547">Nucleotide-binding</keyword>
<evidence type="ECO:0000256" key="9">
    <source>
        <dbReference type="ARBA" id="ARBA00022842"/>
    </source>
</evidence>
<dbReference type="InterPro" id="IPR018022">
    <property type="entry name" value="IPT"/>
</dbReference>
<dbReference type="InterPro" id="IPR027417">
    <property type="entry name" value="P-loop_NTPase"/>
</dbReference>
<dbReference type="PANTHER" id="PTHR11088">
    <property type="entry name" value="TRNA DIMETHYLALLYLTRANSFERASE"/>
    <property type="match status" value="1"/>
</dbReference>
<feature type="region of interest" description="Interaction with substrate tRNA" evidence="11">
    <location>
        <begin position="30"/>
        <end position="33"/>
    </location>
</feature>
<dbReference type="EC" id="2.5.1.75" evidence="11"/>
<gene>
    <name evidence="11 15" type="primary">miaA</name>
    <name evidence="15" type="ORF">ACFOPX_05770</name>
</gene>